<evidence type="ECO:0000256" key="12">
    <source>
        <dbReference type="SAM" id="Phobius"/>
    </source>
</evidence>
<dbReference type="EMBL" id="JAWZYT010000030">
    <property type="protein sequence ID" value="KAK4329173.1"/>
    <property type="molecule type" value="Genomic_DNA"/>
</dbReference>
<dbReference type="PANTHER" id="PTHR42643:SF24">
    <property type="entry name" value="IONOTROPIC RECEPTOR 60A"/>
    <property type="match status" value="1"/>
</dbReference>
<evidence type="ECO:0000256" key="7">
    <source>
        <dbReference type="ARBA" id="ARBA00023136"/>
    </source>
</evidence>
<comment type="caution">
    <text evidence="14">The sequence shown here is derived from an EMBL/GenBank/DDBJ whole genome shotgun (WGS) entry which is preliminary data.</text>
</comment>
<name>A0AAE1QP81_9EUCA</name>
<keyword evidence="15" id="KW-1185">Reference proteome</keyword>
<proteinExistence type="predicted"/>
<comment type="subcellular location">
    <subcellularLocation>
        <location evidence="1">Cell membrane</location>
        <topology evidence="1">Multi-pass membrane protein</topology>
    </subcellularLocation>
</comment>
<dbReference type="SMART" id="SM00918">
    <property type="entry name" value="Lig_chan-Glu_bd"/>
    <property type="match status" value="1"/>
</dbReference>
<protein>
    <recommendedName>
        <fullName evidence="13">Ionotropic glutamate receptor L-glutamate and glycine-binding domain-containing protein</fullName>
    </recommendedName>
</protein>
<evidence type="ECO:0000256" key="3">
    <source>
        <dbReference type="ARBA" id="ARBA00022475"/>
    </source>
</evidence>
<evidence type="ECO:0000256" key="9">
    <source>
        <dbReference type="ARBA" id="ARBA00023180"/>
    </source>
</evidence>
<keyword evidence="11" id="KW-0407">Ion channel</keyword>
<evidence type="ECO:0000256" key="2">
    <source>
        <dbReference type="ARBA" id="ARBA00022448"/>
    </source>
</evidence>
<dbReference type="SUPFAM" id="SSF53850">
    <property type="entry name" value="Periplasmic binding protein-like II"/>
    <property type="match status" value="1"/>
</dbReference>
<keyword evidence="9" id="KW-0325">Glycoprotein</keyword>
<keyword evidence="7 12" id="KW-0472">Membrane</keyword>
<evidence type="ECO:0000256" key="6">
    <source>
        <dbReference type="ARBA" id="ARBA00023065"/>
    </source>
</evidence>
<feature type="domain" description="Ionotropic glutamate receptor L-glutamate and glycine-binding" evidence="13">
    <location>
        <begin position="284"/>
        <end position="349"/>
    </location>
</feature>
<evidence type="ECO:0000313" key="15">
    <source>
        <dbReference type="Proteomes" id="UP001292094"/>
    </source>
</evidence>
<dbReference type="InterPro" id="IPR052192">
    <property type="entry name" value="Insect_Ionotropic_Sensory_Rcpt"/>
</dbReference>
<evidence type="ECO:0000256" key="11">
    <source>
        <dbReference type="ARBA" id="ARBA00023303"/>
    </source>
</evidence>
<evidence type="ECO:0000256" key="8">
    <source>
        <dbReference type="ARBA" id="ARBA00023170"/>
    </source>
</evidence>
<evidence type="ECO:0000256" key="5">
    <source>
        <dbReference type="ARBA" id="ARBA00022989"/>
    </source>
</evidence>
<accession>A0AAE1QP81</accession>
<keyword evidence="5 12" id="KW-1133">Transmembrane helix</keyword>
<dbReference type="InterPro" id="IPR019594">
    <property type="entry name" value="Glu/Gly-bd"/>
</dbReference>
<organism evidence="14 15">
    <name type="scientific">Petrolisthes manimaculis</name>
    <dbReference type="NCBI Taxonomy" id="1843537"/>
    <lineage>
        <taxon>Eukaryota</taxon>
        <taxon>Metazoa</taxon>
        <taxon>Ecdysozoa</taxon>
        <taxon>Arthropoda</taxon>
        <taxon>Crustacea</taxon>
        <taxon>Multicrustacea</taxon>
        <taxon>Malacostraca</taxon>
        <taxon>Eumalacostraca</taxon>
        <taxon>Eucarida</taxon>
        <taxon>Decapoda</taxon>
        <taxon>Pleocyemata</taxon>
        <taxon>Anomura</taxon>
        <taxon>Galatheoidea</taxon>
        <taxon>Porcellanidae</taxon>
        <taxon>Petrolisthes</taxon>
    </lineage>
</organism>
<sequence>MSTRAISYYTGASVSTVYRWVRRWQKKAGITTGTRRHSWGRSCQYHPEDMRLLALLTLTVSTTLWLSVNTTGQLVLEKEEGMMNMNTLQVKGTMVDDVGVIVEQLVEQRFRSCHIILLSQPNPSPILNTVLRHIGDKVRNSVVVVTDGEQDLQQSIWGNTLTTCRVLIMCFNLHDNTTITDHIFSSLERAGLWKVHNTHVMMLGPRKGMETRLLQASLRVDERVRVYRRCLYCESGQPGVQFLFQWHLTWQHLDDFIQYVHLLDDPVRNLRGHIFRVVTIAYFPYIDYKRHREEPGTTVTPLDSLNVRILDTIANSLNFTYVMREDPNRSFGNIDADGNYNGMSGQLQREAADFSFSLAPTPGRLKVMDFIRFMPPDAFVVTTLRPSFLPANLALMLVGWWLVFCLVVSTGFRSSLISHLTVQGRSRAPESFSDLVELETQGWGWGTETWTYDGAVLEYFSKHTHPVMKTLHNNMQVLGLREGMNKLLAGGFSFIMLKNYIMVAIQSYYTDTFGQSVVYVSKEEFSVMSCYGWGVRMGAPFFNSFINLRSRLEDAGLIEYWTESIMEDRVRSNREKAKVDSDTSDTSQQLLIQDEKKEVVLSLSHLQGAFYLLALGVVMASLSLLGENLLRRSSEG</sequence>
<evidence type="ECO:0000313" key="14">
    <source>
        <dbReference type="EMBL" id="KAK4329173.1"/>
    </source>
</evidence>
<gene>
    <name evidence="14" type="ORF">Pmani_000464</name>
</gene>
<evidence type="ECO:0000256" key="4">
    <source>
        <dbReference type="ARBA" id="ARBA00022692"/>
    </source>
</evidence>
<feature type="transmembrane region" description="Helical" evidence="12">
    <location>
        <begin position="393"/>
        <end position="412"/>
    </location>
</feature>
<dbReference type="Gene3D" id="3.40.190.10">
    <property type="entry name" value="Periplasmic binding protein-like II"/>
    <property type="match status" value="1"/>
</dbReference>
<feature type="transmembrane region" description="Helical" evidence="12">
    <location>
        <begin position="487"/>
        <end position="509"/>
    </location>
</feature>
<dbReference type="GO" id="GO:0015276">
    <property type="term" value="F:ligand-gated monoatomic ion channel activity"/>
    <property type="evidence" value="ECO:0007669"/>
    <property type="project" value="InterPro"/>
</dbReference>
<feature type="transmembrane region" description="Helical" evidence="12">
    <location>
        <begin position="609"/>
        <end position="630"/>
    </location>
</feature>
<dbReference type="GO" id="GO:0005886">
    <property type="term" value="C:plasma membrane"/>
    <property type="evidence" value="ECO:0007669"/>
    <property type="project" value="UniProtKB-SubCell"/>
</dbReference>
<evidence type="ECO:0000256" key="10">
    <source>
        <dbReference type="ARBA" id="ARBA00023286"/>
    </source>
</evidence>
<dbReference type="AlphaFoldDB" id="A0AAE1QP81"/>
<keyword evidence="10" id="KW-1071">Ligand-gated ion channel</keyword>
<evidence type="ECO:0000259" key="13">
    <source>
        <dbReference type="SMART" id="SM00918"/>
    </source>
</evidence>
<dbReference type="PANTHER" id="PTHR42643">
    <property type="entry name" value="IONOTROPIC RECEPTOR 20A-RELATED"/>
    <property type="match status" value="1"/>
</dbReference>
<keyword evidence="6" id="KW-0406">Ion transport</keyword>
<keyword evidence="2" id="KW-0813">Transport</keyword>
<reference evidence="14" key="1">
    <citation type="submission" date="2023-11" db="EMBL/GenBank/DDBJ databases">
        <title>Genome assemblies of two species of porcelain crab, Petrolisthes cinctipes and Petrolisthes manimaculis (Anomura: Porcellanidae).</title>
        <authorList>
            <person name="Angst P."/>
        </authorList>
    </citation>
    <scope>NUCLEOTIDE SEQUENCE</scope>
    <source>
        <strain evidence="14">PB745_02</strain>
        <tissue evidence="14">Gill</tissue>
    </source>
</reference>
<keyword evidence="8" id="KW-0675">Receptor</keyword>
<keyword evidence="4 12" id="KW-0812">Transmembrane</keyword>
<dbReference type="Pfam" id="PF10613">
    <property type="entry name" value="Lig_chan-Glu_bd"/>
    <property type="match status" value="1"/>
</dbReference>
<keyword evidence="3" id="KW-1003">Cell membrane</keyword>
<evidence type="ECO:0000256" key="1">
    <source>
        <dbReference type="ARBA" id="ARBA00004651"/>
    </source>
</evidence>
<dbReference type="Proteomes" id="UP001292094">
    <property type="component" value="Unassembled WGS sequence"/>
</dbReference>